<organism evidence="3 4">
    <name type="scientific">Hortaea werneckii</name>
    <name type="common">Black yeast</name>
    <name type="synonym">Cladosporium werneckii</name>
    <dbReference type="NCBI Taxonomy" id="91943"/>
    <lineage>
        <taxon>Eukaryota</taxon>
        <taxon>Fungi</taxon>
        <taxon>Dikarya</taxon>
        <taxon>Ascomycota</taxon>
        <taxon>Pezizomycotina</taxon>
        <taxon>Dothideomycetes</taxon>
        <taxon>Dothideomycetidae</taxon>
        <taxon>Mycosphaerellales</taxon>
        <taxon>Teratosphaeriaceae</taxon>
        <taxon>Hortaea</taxon>
    </lineage>
</organism>
<dbReference type="Proteomes" id="UP000269276">
    <property type="component" value="Unassembled WGS sequence"/>
</dbReference>
<protein>
    <recommendedName>
        <fullName evidence="2">DUF7918 domain-containing protein</fullName>
    </recommendedName>
</protein>
<feature type="compositionally biased region" description="Acidic residues" evidence="1">
    <location>
        <begin position="282"/>
        <end position="297"/>
    </location>
</feature>
<feature type="domain" description="DUF7918" evidence="2">
    <location>
        <begin position="15"/>
        <end position="235"/>
    </location>
</feature>
<dbReference type="PANTHER" id="PTHR36223">
    <property type="entry name" value="BETA-LACTAMASE-TYPE TRANSPEPTIDASE FOLD DOMAIN CONTAINING PROTEIN"/>
    <property type="match status" value="1"/>
</dbReference>
<comment type="caution">
    <text evidence="3">The sequence shown here is derived from an EMBL/GenBank/DDBJ whole genome shotgun (WGS) entry which is preliminary data.</text>
</comment>
<evidence type="ECO:0000313" key="4">
    <source>
        <dbReference type="Proteomes" id="UP000269276"/>
    </source>
</evidence>
<dbReference type="Pfam" id="PF25534">
    <property type="entry name" value="DUF7918"/>
    <property type="match status" value="1"/>
</dbReference>
<feature type="region of interest" description="Disordered" evidence="1">
    <location>
        <begin position="258"/>
        <end position="321"/>
    </location>
</feature>
<dbReference type="InterPro" id="IPR057678">
    <property type="entry name" value="DUF7918"/>
</dbReference>
<feature type="region of interest" description="Disordered" evidence="1">
    <location>
        <begin position="231"/>
        <end position="250"/>
    </location>
</feature>
<gene>
    <name evidence="3" type="ORF">D0863_03620</name>
</gene>
<evidence type="ECO:0000313" key="3">
    <source>
        <dbReference type="EMBL" id="RMY73833.1"/>
    </source>
</evidence>
<proteinExistence type="predicted"/>
<dbReference type="PANTHER" id="PTHR36223:SF1">
    <property type="entry name" value="TRANSCRIPTION ELONGATION FACTOR EAF N-TERMINAL DOMAIN-CONTAINING PROTEIN"/>
    <property type="match status" value="1"/>
</dbReference>
<name>A0A3M7EBE8_HORWE</name>
<reference evidence="3 4" key="1">
    <citation type="journal article" date="2018" name="BMC Genomics">
        <title>Genomic evidence for intraspecific hybridization in a clonal and extremely halotolerant yeast.</title>
        <authorList>
            <person name="Gostincar C."/>
            <person name="Stajich J.E."/>
            <person name="Zupancic J."/>
            <person name="Zalar P."/>
            <person name="Gunde-Cimerman N."/>
        </authorList>
    </citation>
    <scope>NUCLEOTIDE SEQUENCE [LARGE SCALE GENOMIC DNA]</scope>
    <source>
        <strain evidence="3 4">EXF-2682</strain>
    </source>
</reference>
<dbReference type="EMBL" id="QWIP01000088">
    <property type="protein sequence ID" value="RMY73833.1"/>
    <property type="molecule type" value="Genomic_DNA"/>
</dbReference>
<dbReference type="OrthoDB" id="3364132at2759"/>
<evidence type="ECO:0000256" key="1">
    <source>
        <dbReference type="SAM" id="MobiDB-lite"/>
    </source>
</evidence>
<feature type="compositionally biased region" description="Basic and acidic residues" evidence="1">
    <location>
        <begin position="258"/>
        <end position="281"/>
    </location>
</feature>
<evidence type="ECO:0000259" key="2">
    <source>
        <dbReference type="Pfam" id="PF25534"/>
    </source>
</evidence>
<feature type="compositionally biased region" description="Basic and acidic residues" evidence="1">
    <location>
        <begin position="298"/>
        <end position="307"/>
    </location>
</feature>
<dbReference type="AlphaFoldDB" id="A0A3M7EBE8"/>
<dbReference type="VEuPathDB" id="FungiDB:BTJ68_09359"/>
<sequence length="321" mass="35859">MDKAPAMAIHPKVPGLTVSIDVAGQHLPEYDGGDAQEVANNTVTKYIEAVSGAQFAITFRFDNNLFPFANHAIAASVFCDGNGASRKLFAPNMTVSDVRHFIRDHVEEQRNGDAVCRALMFSDLETSDADVNKGLFNKVKTLGTIVVKWHKGRVVPYTRKLVPPPFVGASFADGRVPEKNLKGQAITHQTTYGRDLKRQMAPSFDIESVGEPFAIFEFRYRLHAALQSMGILPRSPSPTPLEDRNIEDLSPEEMRELLRRQQRQRESSKIPIKREIKRERIESEDDDDDGDDVEIVDQPEKKRRLDADAAGTEVVDLSGDD</sequence>
<feature type="compositionally biased region" description="Basic and acidic residues" evidence="1">
    <location>
        <begin position="241"/>
        <end position="250"/>
    </location>
</feature>
<accession>A0A3M7EBE8</accession>